<comment type="caution">
    <text evidence="1">The sequence shown here is derived from an EMBL/GenBank/DDBJ whole genome shotgun (WGS) entry which is preliminary data.</text>
</comment>
<dbReference type="EMBL" id="JAXCLA010000004">
    <property type="protein sequence ID" value="MDY0745645.1"/>
    <property type="molecule type" value="Genomic_DNA"/>
</dbReference>
<gene>
    <name evidence="1" type="ORF">SNE35_14080</name>
</gene>
<dbReference type="RefSeq" id="WP_320423839.1">
    <property type="nucleotide sequence ID" value="NZ_JAXCLA010000004.1"/>
</dbReference>
<evidence type="ECO:0000313" key="1">
    <source>
        <dbReference type="EMBL" id="MDY0745645.1"/>
    </source>
</evidence>
<proteinExistence type="predicted"/>
<dbReference type="Proteomes" id="UP001285263">
    <property type="component" value="Unassembled WGS sequence"/>
</dbReference>
<name>A0ABU5DH76_9BURK</name>
<evidence type="ECO:0000313" key="2">
    <source>
        <dbReference type="Proteomes" id="UP001285263"/>
    </source>
</evidence>
<keyword evidence="2" id="KW-1185">Reference proteome</keyword>
<protein>
    <submittedName>
        <fullName evidence="1">Helix-hairpin-helix domain-containing protein</fullName>
    </submittedName>
</protein>
<reference evidence="1 2" key="1">
    <citation type="submission" date="2023-11" db="EMBL/GenBank/DDBJ databases">
        <title>Paucibacter sp. nov., isolated from fresh soil in Korea.</title>
        <authorList>
            <person name="Le N.T.T."/>
        </authorList>
    </citation>
    <scope>NUCLEOTIDE SEQUENCE [LARGE SCALE GENOMIC DNA]</scope>
    <source>
        <strain evidence="1 2">R3-3</strain>
    </source>
</reference>
<dbReference type="InterPro" id="IPR021725">
    <property type="entry name" value="Cdd1"/>
</dbReference>
<organism evidence="1 2">
    <name type="scientific">Roseateles agri</name>
    <dbReference type="NCBI Taxonomy" id="3098619"/>
    <lineage>
        <taxon>Bacteria</taxon>
        <taxon>Pseudomonadati</taxon>
        <taxon>Pseudomonadota</taxon>
        <taxon>Betaproteobacteria</taxon>
        <taxon>Burkholderiales</taxon>
        <taxon>Sphaerotilaceae</taxon>
        <taxon>Roseateles</taxon>
    </lineage>
</organism>
<sequence length="97" mass="10719">MKKAAHADDCQVLEQIPNIGPAMAGDLRVMGIVRPADLRGRDALALYRQLCKLSGQRQDPCVLDTFMAAIDFMQGAAATPWWHYTAQRKAAYGQIDD</sequence>
<dbReference type="Gene3D" id="1.10.150.20">
    <property type="entry name" value="5' to 3' exonuclease, C-terminal subdomain"/>
    <property type="match status" value="1"/>
</dbReference>
<dbReference type="Pfam" id="PF11731">
    <property type="entry name" value="Cdd1"/>
    <property type="match status" value="1"/>
</dbReference>
<accession>A0ABU5DH76</accession>